<dbReference type="Gene3D" id="3.40.50.1980">
    <property type="entry name" value="Nitrogenase molybdenum iron protein domain"/>
    <property type="match status" value="2"/>
</dbReference>
<evidence type="ECO:0000259" key="6">
    <source>
        <dbReference type="PROSITE" id="PS50983"/>
    </source>
</evidence>
<protein>
    <submittedName>
        <fullName evidence="7">Putative siderophore-binding lipoprotein YfiY</fullName>
    </submittedName>
</protein>
<sequence>MKKKSVLGLLLATVLSVGVLAGCASTKKEETKKESDTKVVSTVKGDVTIPTNPKRIVDVSGSSEALAILGDIPVATANVDSYKTTEVPEYVKDKLGNAKVVGHSMTDTMDVEAIIATNPDLIIMSERQNKIYDQLKAVAPVVVLKDYQNDWRTNITDIAKILGKETEAQNWLKNYDTKATAVGKAIAEKNGDKTTYLTVLASAGKFYVLTGAGIGSMLYDDMKLAKPTNLPPQEGISLPVVTMEGLAQIQSDYLIVIATDADWNDLQNSAVYKNLKAVKDGKVTKLESAPYFVQGYQPIGKEKLLDGIKEKLAGK</sequence>
<evidence type="ECO:0000256" key="4">
    <source>
        <dbReference type="ARBA" id="ARBA00022729"/>
    </source>
</evidence>
<evidence type="ECO:0000256" key="3">
    <source>
        <dbReference type="ARBA" id="ARBA00022448"/>
    </source>
</evidence>
<dbReference type="GO" id="GO:0030288">
    <property type="term" value="C:outer membrane-bounded periplasmic space"/>
    <property type="evidence" value="ECO:0007669"/>
    <property type="project" value="TreeGrafter"/>
</dbReference>
<comment type="subcellular location">
    <subcellularLocation>
        <location evidence="1">Cell envelope</location>
    </subcellularLocation>
</comment>
<reference evidence="7 8" key="1">
    <citation type="submission" date="2020-07" db="EMBL/GenBank/DDBJ databases">
        <title>A new beta-1,3-glucan-decomposing anaerobic bacterium isolated from anoxic soil subjected to biological soil disinfestation.</title>
        <authorList>
            <person name="Ueki A."/>
            <person name="Tonouchi A."/>
        </authorList>
    </citation>
    <scope>NUCLEOTIDE SEQUENCE [LARGE SCALE GENOMIC DNA]</scope>
    <source>
        <strain evidence="7 8">TW1</strain>
    </source>
</reference>
<evidence type="ECO:0000256" key="1">
    <source>
        <dbReference type="ARBA" id="ARBA00004196"/>
    </source>
</evidence>
<keyword evidence="7" id="KW-0449">Lipoprotein</keyword>
<gene>
    <name evidence="7" type="ORF">bsdtw1_00783</name>
</gene>
<feature type="chain" id="PRO_5039080639" evidence="5">
    <location>
        <begin position="22"/>
        <end position="315"/>
    </location>
</feature>
<evidence type="ECO:0000256" key="5">
    <source>
        <dbReference type="SAM" id="SignalP"/>
    </source>
</evidence>
<dbReference type="PROSITE" id="PS51257">
    <property type="entry name" value="PROKAR_LIPOPROTEIN"/>
    <property type="match status" value="1"/>
</dbReference>
<comment type="caution">
    <text evidence="7">The sequence shown here is derived from an EMBL/GenBank/DDBJ whole genome shotgun (WGS) entry which is preliminary data.</text>
</comment>
<comment type="similarity">
    <text evidence="2">Belongs to the bacterial solute-binding protein 8 family.</text>
</comment>
<dbReference type="PANTHER" id="PTHR30532">
    <property type="entry name" value="IRON III DICITRATE-BINDING PERIPLASMIC PROTEIN"/>
    <property type="match status" value="1"/>
</dbReference>
<keyword evidence="3" id="KW-0813">Transport</keyword>
<name>A0A6V8SHX6_9CLOT</name>
<proteinExistence type="inferred from homology"/>
<feature type="domain" description="Fe/B12 periplasmic-binding" evidence="6">
    <location>
        <begin position="55"/>
        <end position="315"/>
    </location>
</feature>
<evidence type="ECO:0000256" key="2">
    <source>
        <dbReference type="ARBA" id="ARBA00008814"/>
    </source>
</evidence>
<keyword evidence="4 5" id="KW-0732">Signal</keyword>
<evidence type="ECO:0000313" key="8">
    <source>
        <dbReference type="Proteomes" id="UP000580568"/>
    </source>
</evidence>
<evidence type="ECO:0000313" key="7">
    <source>
        <dbReference type="EMBL" id="GFP74728.1"/>
    </source>
</evidence>
<organism evidence="7 8">
    <name type="scientific">Clostridium fungisolvens</name>
    <dbReference type="NCBI Taxonomy" id="1604897"/>
    <lineage>
        <taxon>Bacteria</taxon>
        <taxon>Bacillati</taxon>
        <taxon>Bacillota</taxon>
        <taxon>Clostridia</taxon>
        <taxon>Eubacteriales</taxon>
        <taxon>Clostridiaceae</taxon>
        <taxon>Clostridium</taxon>
    </lineage>
</organism>
<dbReference type="EMBL" id="BLZR01000001">
    <property type="protein sequence ID" value="GFP74728.1"/>
    <property type="molecule type" value="Genomic_DNA"/>
</dbReference>
<feature type="signal peptide" evidence="5">
    <location>
        <begin position="1"/>
        <end position="21"/>
    </location>
</feature>
<dbReference type="GO" id="GO:1901678">
    <property type="term" value="P:iron coordination entity transport"/>
    <property type="evidence" value="ECO:0007669"/>
    <property type="project" value="UniProtKB-ARBA"/>
</dbReference>
<dbReference type="RefSeq" id="WP_183276277.1">
    <property type="nucleotide sequence ID" value="NZ_BLZR01000001.1"/>
</dbReference>
<dbReference type="AlphaFoldDB" id="A0A6V8SHX6"/>
<dbReference type="InterPro" id="IPR051313">
    <property type="entry name" value="Bact_iron-sidero_bind"/>
</dbReference>
<dbReference type="PROSITE" id="PS50983">
    <property type="entry name" value="FE_B12_PBP"/>
    <property type="match status" value="1"/>
</dbReference>
<dbReference type="Proteomes" id="UP000580568">
    <property type="component" value="Unassembled WGS sequence"/>
</dbReference>
<dbReference type="SUPFAM" id="SSF53807">
    <property type="entry name" value="Helical backbone' metal receptor"/>
    <property type="match status" value="1"/>
</dbReference>
<accession>A0A6V8SHX6</accession>
<dbReference type="InterPro" id="IPR002491">
    <property type="entry name" value="ABC_transptr_periplasmic_BD"/>
</dbReference>
<dbReference type="PANTHER" id="PTHR30532:SF21">
    <property type="entry name" value="SIDEROPHORE-BINDING LIPOPROTEIN YFIY-RELATED"/>
    <property type="match status" value="1"/>
</dbReference>
<dbReference type="Pfam" id="PF01497">
    <property type="entry name" value="Peripla_BP_2"/>
    <property type="match status" value="1"/>
</dbReference>
<keyword evidence="8" id="KW-1185">Reference proteome</keyword>